<sequence>MADLRDELGDIDEENYIYLDKDGKPMKLIELTIHWNPVPKKLILITCQKNASLSYLRFRIGEAMERYSTFAGLTNLQAVNLEIDDSPLPRIGLVGDYLKDGDQLTCDISSLDIWLNVQIDCKEANLLIKFDIKVPLVTTFSGVQVSILEIANKILSLRNIPLKYDQSEIKIHKSRNVCSSLIINETMSKDHVLDNEEIFGNLKVKDSVDYLHRHIICSLRKNLEVHVNYASQTNTKSSISEIDEVKGILPIRLLTIEQRKASYINESSSPHNKVEEEYKQSIACIRCSIF</sequence>
<evidence type="ECO:0000313" key="2">
    <source>
        <dbReference type="Proteomes" id="UP001162131"/>
    </source>
</evidence>
<dbReference type="AlphaFoldDB" id="A0AAU9IHY8"/>
<reference evidence="1" key="1">
    <citation type="submission" date="2021-09" db="EMBL/GenBank/DDBJ databases">
        <authorList>
            <consortium name="AG Swart"/>
            <person name="Singh M."/>
            <person name="Singh A."/>
            <person name="Seah K."/>
            <person name="Emmerich C."/>
        </authorList>
    </citation>
    <scope>NUCLEOTIDE SEQUENCE</scope>
    <source>
        <strain evidence="1">ATCC30299</strain>
    </source>
</reference>
<proteinExistence type="predicted"/>
<dbReference type="Proteomes" id="UP001162131">
    <property type="component" value="Unassembled WGS sequence"/>
</dbReference>
<accession>A0AAU9IHY8</accession>
<protein>
    <submittedName>
        <fullName evidence="1">Uncharacterized protein</fullName>
    </submittedName>
</protein>
<comment type="caution">
    <text evidence="1">The sequence shown here is derived from an EMBL/GenBank/DDBJ whole genome shotgun (WGS) entry which is preliminary data.</text>
</comment>
<dbReference type="EMBL" id="CAJZBQ010000005">
    <property type="protein sequence ID" value="CAG9311803.1"/>
    <property type="molecule type" value="Genomic_DNA"/>
</dbReference>
<gene>
    <name evidence="1" type="ORF">BSTOLATCC_MIC5063</name>
</gene>
<name>A0AAU9IHY8_9CILI</name>
<evidence type="ECO:0000313" key="1">
    <source>
        <dbReference type="EMBL" id="CAG9311803.1"/>
    </source>
</evidence>
<organism evidence="1 2">
    <name type="scientific">Blepharisma stoltei</name>
    <dbReference type="NCBI Taxonomy" id="1481888"/>
    <lineage>
        <taxon>Eukaryota</taxon>
        <taxon>Sar</taxon>
        <taxon>Alveolata</taxon>
        <taxon>Ciliophora</taxon>
        <taxon>Postciliodesmatophora</taxon>
        <taxon>Heterotrichea</taxon>
        <taxon>Heterotrichida</taxon>
        <taxon>Blepharismidae</taxon>
        <taxon>Blepharisma</taxon>
    </lineage>
</organism>
<keyword evidence="2" id="KW-1185">Reference proteome</keyword>